<dbReference type="Gene3D" id="2.60.40.10">
    <property type="entry name" value="Immunoglobulins"/>
    <property type="match status" value="1"/>
</dbReference>
<sequence length="903" mass="100776">MSRFKTALYLLCLVVLAFNSSFLKAQNIPLTELAQKQAQLSAAFPIEKVHLQFDKPYYAVGDTAWFKAYVLSGLNIPSPYSKILYVEFINERDSLMETLKFPLENSVASGSLLFPYPDFKEGNYHVRAYTKWMLNRDADYFFSKNIYVGNALNKELSTNIAFDGSIDDKAQRVKAKILFKDANGKPLANKKVSWEVNADFTRVGRGKETTDANGAITLDFSSSNKIALNSGVLSTSVELGDKKVVNKNFDLKTAILENDIQFFPEGGNLLNGVETKIGFKAISSNGLGTAVSGTVSNQNGQKVGEFKSQHLGMGHFLLHPKFGEKYTADVLFENGEKKTFALPAVTNEGINLAISQKADSLYLKIATTDEFLEKNKNQAFYIVAQNGNALFYAAQSVLRLKDYTIVLPVDNFPNGLLQVSILKPNYQPYTERLTFILRKDFTSVSLKPETPAFNGRQKIKFNLQLLGGVNPAQGNYSVSVINAAKVPFDVNKETTIYSNLLLSSYIAGYVEQPNYYFNTENPSRLEDLDNLLLTQGYSSFAYADIAAGKTPKVNVMPEDGINISGTIRRSDGMPWDKARLLFQIPDKHYSTTAITDKDGRFEFKHLIFKDSSEVIINARNNVNSKDIRIMVDGESYPALTRNINKADNVLNMDSFMETYLANSKIEHRDAFMLQEVVVKAAPSKKPSHTDYTALAGLSMQADREIAGDQLAGCNILTNCLATAGLTYIDYQLYLTKAYTQGSRTPIEIYVNDMPVDVNYLLGLDPKGIESIEVFNNDGLTGINQRTNTLGVVVFNMKEIKKTPISKDQLKDLFPPNNVLTFKPKGYSTTRSFYVPKYAGPRTSLQMQDYRTTIYWNPQVLTDKDGKGSFEFYNSDDKGPYRVILEGVDASGNIARGVYEYSLK</sequence>
<organism evidence="2 3">
    <name type="scientific">Pelobium manganitolerans</name>
    <dbReference type="NCBI Taxonomy" id="1842495"/>
    <lineage>
        <taxon>Bacteria</taxon>
        <taxon>Pseudomonadati</taxon>
        <taxon>Bacteroidota</taxon>
        <taxon>Sphingobacteriia</taxon>
        <taxon>Sphingobacteriales</taxon>
        <taxon>Sphingobacteriaceae</taxon>
        <taxon>Pelobium</taxon>
    </lineage>
</organism>
<dbReference type="InterPro" id="IPR008964">
    <property type="entry name" value="Invasin/intimin_cell_adhesion"/>
</dbReference>
<dbReference type="Proteomes" id="UP000283433">
    <property type="component" value="Unassembled WGS sequence"/>
</dbReference>
<comment type="caution">
    <text evidence="2">The sequence shown here is derived from an EMBL/GenBank/DDBJ whole genome shotgun (WGS) entry which is preliminary data.</text>
</comment>
<keyword evidence="1" id="KW-0732">Signal</keyword>
<protein>
    <recommendedName>
        <fullName evidence="4">Carboxypeptidase regulatory-like domain-containing protein</fullName>
    </recommendedName>
</protein>
<evidence type="ECO:0000313" key="3">
    <source>
        <dbReference type="Proteomes" id="UP000283433"/>
    </source>
</evidence>
<dbReference type="OrthoDB" id="609485at2"/>
<dbReference type="RefSeq" id="WP_120180453.1">
    <property type="nucleotide sequence ID" value="NZ_MBTA01000002.1"/>
</dbReference>
<dbReference type="Gene3D" id="2.60.40.1930">
    <property type="match status" value="1"/>
</dbReference>
<name>A0A419SB43_9SPHI</name>
<keyword evidence="3" id="KW-1185">Reference proteome</keyword>
<evidence type="ECO:0008006" key="4">
    <source>
        <dbReference type="Google" id="ProtNLM"/>
    </source>
</evidence>
<feature type="chain" id="PRO_5019083049" description="Carboxypeptidase regulatory-like domain-containing protein" evidence="1">
    <location>
        <begin position="26"/>
        <end position="903"/>
    </location>
</feature>
<accession>A0A419SB43</accession>
<evidence type="ECO:0000256" key="1">
    <source>
        <dbReference type="SAM" id="SignalP"/>
    </source>
</evidence>
<dbReference type="SUPFAM" id="SSF49373">
    <property type="entry name" value="Invasin/intimin cell-adhesion fragments"/>
    <property type="match status" value="1"/>
</dbReference>
<proteinExistence type="predicted"/>
<evidence type="ECO:0000313" key="2">
    <source>
        <dbReference type="EMBL" id="RKD19522.1"/>
    </source>
</evidence>
<dbReference type="InterPro" id="IPR013783">
    <property type="entry name" value="Ig-like_fold"/>
</dbReference>
<dbReference type="AlphaFoldDB" id="A0A419SB43"/>
<dbReference type="EMBL" id="MBTA01000002">
    <property type="protein sequence ID" value="RKD19522.1"/>
    <property type="molecule type" value="Genomic_DNA"/>
</dbReference>
<reference evidence="2 3" key="1">
    <citation type="submission" date="2016-07" db="EMBL/GenBank/DDBJ databases">
        <title>Genome of Pelobium manganitolerans.</title>
        <authorList>
            <person name="Wu S."/>
            <person name="Wang G."/>
        </authorList>
    </citation>
    <scope>NUCLEOTIDE SEQUENCE [LARGE SCALE GENOMIC DNA]</scope>
    <source>
        <strain evidence="2 3">YS-25</strain>
    </source>
</reference>
<gene>
    <name evidence="2" type="ORF">BCY91_13035</name>
</gene>
<feature type="signal peptide" evidence="1">
    <location>
        <begin position="1"/>
        <end position="25"/>
    </location>
</feature>